<reference evidence="2" key="1">
    <citation type="journal article" date="2022" name="Int. J. Mol. Sci.">
        <title>Draft Genome of Tanacetum Coccineum: Genomic Comparison of Closely Related Tanacetum-Family Plants.</title>
        <authorList>
            <person name="Yamashiro T."/>
            <person name="Shiraishi A."/>
            <person name="Nakayama K."/>
            <person name="Satake H."/>
        </authorList>
    </citation>
    <scope>NUCLEOTIDE SEQUENCE</scope>
</reference>
<dbReference type="EMBL" id="BQNB010018575">
    <property type="protein sequence ID" value="GJT75910.1"/>
    <property type="molecule type" value="Genomic_DNA"/>
</dbReference>
<reference evidence="2" key="2">
    <citation type="submission" date="2022-01" db="EMBL/GenBank/DDBJ databases">
        <authorList>
            <person name="Yamashiro T."/>
            <person name="Shiraishi A."/>
            <person name="Satake H."/>
            <person name="Nakayama K."/>
        </authorList>
    </citation>
    <scope>NUCLEOTIDE SEQUENCE</scope>
</reference>
<feature type="transmembrane region" description="Helical" evidence="1">
    <location>
        <begin position="23"/>
        <end position="43"/>
    </location>
</feature>
<comment type="caution">
    <text evidence="2">The sequence shown here is derived from an EMBL/GenBank/DDBJ whole genome shotgun (WGS) entry which is preliminary data.</text>
</comment>
<dbReference type="Proteomes" id="UP001151760">
    <property type="component" value="Unassembled WGS sequence"/>
</dbReference>
<keyword evidence="1" id="KW-0812">Transmembrane</keyword>
<keyword evidence="1" id="KW-0472">Membrane</keyword>
<keyword evidence="1" id="KW-1133">Transmembrane helix</keyword>
<gene>
    <name evidence="2" type="ORF">Tco_1042635</name>
</gene>
<protein>
    <recommendedName>
        <fullName evidence="4">RNase H type-1 domain-containing protein</fullName>
    </recommendedName>
</protein>
<evidence type="ECO:0000313" key="3">
    <source>
        <dbReference type="Proteomes" id="UP001151760"/>
    </source>
</evidence>
<feature type="transmembrane region" description="Helical" evidence="1">
    <location>
        <begin position="55"/>
        <end position="75"/>
    </location>
</feature>
<keyword evidence="3" id="KW-1185">Reference proteome</keyword>
<name>A0ABQ5GKA9_9ASTR</name>
<evidence type="ECO:0000256" key="1">
    <source>
        <dbReference type="SAM" id="Phobius"/>
    </source>
</evidence>
<evidence type="ECO:0008006" key="4">
    <source>
        <dbReference type="Google" id="ProtNLM"/>
    </source>
</evidence>
<proteinExistence type="predicted"/>
<sequence length="183" mass="20507">MVRTIVISNISGQGLKDEKTFRVLIRWILGAWDVYSGGVMWGWLYGKYIESLHDIMVDDVGLCSVCGLFVMWVVVKGLSTIKRVMVSWNEMIRTWMGWDIFRVGGDWGVASSQGSKCLKLESGWGSFIVEDVIDCGLLFLEGFCAIIGKAPVVTEMEALAILKKTEVDFVGVEIDSYVMLLEF</sequence>
<organism evidence="2 3">
    <name type="scientific">Tanacetum coccineum</name>
    <dbReference type="NCBI Taxonomy" id="301880"/>
    <lineage>
        <taxon>Eukaryota</taxon>
        <taxon>Viridiplantae</taxon>
        <taxon>Streptophyta</taxon>
        <taxon>Embryophyta</taxon>
        <taxon>Tracheophyta</taxon>
        <taxon>Spermatophyta</taxon>
        <taxon>Magnoliopsida</taxon>
        <taxon>eudicotyledons</taxon>
        <taxon>Gunneridae</taxon>
        <taxon>Pentapetalae</taxon>
        <taxon>asterids</taxon>
        <taxon>campanulids</taxon>
        <taxon>Asterales</taxon>
        <taxon>Asteraceae</taxon>
        <taxon>Asteroideae</taxon>
        <taxon>Anthemideae</taxon>
        <taxon>Anthemidinae</taxon>
        <taxon>Tanacetum</taxon>
    </lineage>
</organism>
<accession>A0ABQ5GKA9</accession>
<evidence type="ECO:0000313" key="2">
    <source>
        <dbReference type="EMBL" id="GJT75910.1"/>
    </source>
</evidence>